<accession>A0A3E0HRK4</accession>
<dbReference type="SUPFAM" id="SSF51556">
    <property type="entry name" value="Metallo-dependent hydrolases"/>
    <property type="match status" value="1"/>
</dbReference>
<dbReference type="PROSITE" id="PS51365">
    <property type="entry name" value="RENAL_DIPEPTIDASE_2"/>
    <property type="match status" value="1"/>
</dbReference>
<dbReference type="Proteomes" id="UP000256884">
    <property type="component" value="Unassembled WGS sequence"/>
</dbReference>
<dbReference type="GO" id="GO:0070573">
    <property type="term" value="F:metallodipeptidase activity"/>
    <property type="evidence" value="ECO:0007669"/>
    <property type="project" value="InterPro"/>
</dbReference>
<sequence length="325" mass="36822">MKKTIVDIHCDLLIHLTKPNSSVNDKDLGCSIPYLKKGNVKLQVMAIFAPTQPNSHKTGLEQSEIFKNLNLKEEPLYAIQKQHLKNLNNSDNIGMLAAIENASAFCSENTTLKEGFDNLENIRNNVGNLFYIGFTHHSENRFGGGNYTTTGLKNDGKALIDYLDNKNIAIDFSHTSDNLAHDILNYVAKQNINVSIIASHSNYRSVFDHPRNLPNEIAQEIISKKGLIGLNFLRAFVNNEDPKTLQKHIEYGINLGAHDAICYGADYFYHKSHPDKSRIPFFFKEHENATCYQEINSVIEEKFGAEIGNNISYKNVINFLMKQWE</sequence>
<dbReference type="OrthoDB" id="9804920at2"/>
<dbReference type="InterPro" id="IPR032466">
    <property type="entry name" value="Metal_Hydrolase"/>
</dbReference>
<reference evidence="1 2" key="1">
    <citation type="submission" date="2018-08" db="EMBL/GenBank/DDBJ databases">
        <title>Genomic Encyclopedia of Type Strains, Phase IV (KMG-IV): sequencing the most valuable type-strain genomes for metagenomic binning, comparative biology and taxonomic classification.</title>
        <authorList>
            <person name="Goeker M."/>
        </authorList>
    </citation>
    <scope>NUCLEOTIDE SEQUENCE [LARGE SCALE GENOMIC DNA]</scope>
    <source>
        <strain evidence="1 2">DSM 18841</strain>
    </source>
</reference>
<dbReference type="RefSeq" id="WP_115901439.1">
    <property type="nucleotide sequence ID" value="NZ_QUNS01000005.1"/>
</dbReference>
<keyword evidence="2" id="KW-1185">Reference proteome</keyword>
<evidence type="ECO:0000313" key="1">
    <source>
        <dbReference type="EMBL" id="REH48900.1"/>
    </source>
</evidence>
<proteinExistence type="predicted"/>
<dbReference type="PANTHER" id="PTHR10443:SF12">
    <property type="entry name" value="DIPEPTIDASE"/>
    <property type="match status" value="1"/>
</dbReference>
<dbReference type="EMBL" id="QUNS01000005">
    <property type="protein sequence ID" value="REH48900.1"/>
    <property type="molecule type" value="Genomic_DNA"/>
</dbReference>
<protein>
    <submittedName>
        <fullName evidence="1">Microsomal dipeptidase-like Zn-dependent dipeptidase</fullName>
    </submittedName>
</protein>
<dbReference type="Pfam" id="PF01244">
    <property type="entry name" value="Peptidase_M19"/>
    <property type="match status" value="1"/>
</dbReference>
<gene>
    <name evidence="1" type="ORF">C7448_105183</name>
</gene>
<dbReference type="GO" id="GO:0006508">
    <property type="term" value="P:proteolysis"/>
    <property type="evidence" value="ECO:0007669"/>
    <property type="project" value="InterPro"/>
</dbReference>
<dbReference type="Gene3D" id="3.20.20.140">
    <property type="entry name" value="Metal-dependent hydrolases"/>
    <property type="match status" value="1"/>
</dbReference>
<dbReference type="AlphaFoldDB" id="A0A3E0HRK4"/>
<dbReference type="InterPro" id="IPR008257">
    <property type="entry name" value="Pept_M19"/>
</dbReference>
<name>A0A3E0HRK4_9FLAO</name>
<comment type="caution">
    <text evidence="1">The sequence shown here is derived from an EMBL/GenBank/DDBJ whole genome shotgun (WGS) entry which is preliminary data.</text>
</comment>
<dbReference type="PANTHER" id="PTHR10443">
    <property type="entry name" value="MICROSOMAL DIPEPTIDASE"/>
    <property type="match status" value="1"/>
</dbReference>
<organism evidence="1 2">
    <name type="scientific">Tenacibaculum gallaicum</name>
    <dbReference type="NCBI Taxonomy" id="561505"/>
    <lineage>
        <taxon>Bacteria</taxon>
        <taxon>Pseudomonadati</taxon>
        <taxon>Bacteroidota</taxon>
        <taxon>Flavobacteriia</taxon>
        <taxon>Flavobacteriales</taxon>
        <taxon>Flavobacteriaceae</taxon>
        <taxon>Tenacibaculum</taxon>
    </lineage>
</organism>
<evidence type="ECO:0000313" key="2">
    <source>
        <dbReference type="Proteomes" id="UP000256884"/>
    </source>
</evidence>